<feature type="signal peptide" evidence="1">
    <location>
        <begin position="1"/>
        <end position="19"/>
    </location>
</feature>
<proteinExistence type="predicted"/>
<name>A0ABT5SBU6_9FLAO</name>
<dbReference type="Gene3D" id="1.25.40.390">
    <property type="match status" value="1"/>
</dbReference>
<keyword evidence="3" id="KW-1185">Reference proteome</keyword>
<dbReference type="RefSeq" id="WP_265725350.1">
    <property type="nucleotide sequence ID" value="NZ_JAOSLC020000003.1"/>
</dbReference>
<keyword evidence="2" id="KW-0449">Lipoprotein</keyword>
<feature type="chain" id="PRO_5045564569" evidence="1">
    <location>
        <begin position="20"/>
        <end position="492"/>
    </location>
</feature>
<accession>A0ABT5SBU6</accession>
<protein>
    <submittedName>
        <fullName evidence="2">SusD/RagB family nutrient-binding outer membrane lipoprotein</fullName>
    </submittedName>
</protein>
<dbReference type="Pfam" id="PF12771">
    <property type="entry name" value="SusD-like_2"/>
    <property type="match status" value="1"/>
</dbReference>
<dbReference type="SUPFAM" id="SSF48452">
    <property type="entry name" value="TPR-like"/>
    <property type="match status" value="1"/>
</dbReference>
<dbReference type="EMBL" id="JAOSLC020000003">
    <property type="protein sequence ID" value="MDD7914747.1"/>
    <property type="molecule type" value="Genomic_DNA"/>
</dbReference>
<dbReference type="InterPro" id="IPR011990">
    <property type="entry name" value="TPR-like_helical_dom_sf"/>
</dbReference>
<sequence length="492" mass="53810">MRKLIIILNLAILSVFAVSCESFLNVNEDPNNPVDVSPDLKLPVALNYTNGILNNRTSTNSLGNLMLGNWSQSDGYSWYLTEFQYNVTTSFYGGIWNTTYGSALKQYHSLDVTTENNEYYQAIAKIMKTFHFQILVDTYGDIPYTEALQRGANTTPAYDDALTVYEDLIVQLDNAIALINQGASNFNVIIPGSDDGVFAGNMNEWKKFANTIKLRILVRQSSMAGRASYITQEFAKIASEGSGYITENAGSNIGYNNSTSQQSPFWGTYKANVEGTLLNNFKATCATPFALNTLMNLNDARIDYIYEIPLSGTHLGVEQGLSPYPAPVGTLGEDNVSNIGPGLLKSPEQDVIIFSLAEAKFLQAEAAQRGLLNTISAKVAYEQGVKASFDYLGASMGDYLTQIKPLANWDASPNKIEAIMTQKYIALNGVSAGQSWFDYSRTGYPTGLPVSLQASTADRPVRLAYPSSEITGNSANVPAQPNVFTTKIFWAN</sequence>
<evidence type="ECO:0000313" key="3">
    <source>
        <dbReference type="Proteomes" id="UP001151478"/>
    </source>
</evidence>
<gene>
    <name evidence="2" type="ORF">N5A56_010120</name>
</gene>
<keyword evidence="1" id="KW-0732">Signal</keyword>
<reference evidence="2" key="1">
    <citation type="submission" date="2023-02" db="EMBL/GenBank/DDBJ databases">
        <title>Polaribacter ponticola sp. nov., isolated from seawater.</title>
        <authorList>
            <person name="Baek J.H."/>
            <person name="Kim J.M."/>
            <person name="Choi D.G."/>
            <person name="Jeon C.O."/>
        </authorList>
    </citation>
    <scope>NUCLEOTIDE SEQUENCE</scope>
    <source>
        <strain evidence="2">MSW5</strain>
    </source>
</reference>
<organism evidence="2 3">
    <name type="scientific">Polaribacter ponticola</name>
    <dbReference type="NCBI Taxonomy" id="2978475"/>
    <lineage>
        <taxon>Bacteria</taxon>
        <taxon>Pseudomonadati</taxon>
        <taxon>Bacteroidota</taxon>
        <taxon>Flavobacteriia</taxon>
        <taxon>Flavobacteriales</taxon>
        <taxon>Flavobacteriaceae</taxon>
    </lineage>
</organism>
<evidence type="ECO:0000256" key="1">
    <source>
        <dbReference type="SAM" id="SignalP"/>
    </source>
</evidence>
<dbReference type="InterPro" id="IPR041662">
    <property type="entry name" value="SusD-like_2"/>
</dbReference>
<dbReference type="PROSITE" id="PS51257">
    <property type="entry name" value="PROKAR_LIPOPROTEIN"/>
    <property type="match status" value="1"/>
</dbReference>
<evidence type="ECO:0000313" key="2">
    <source>
        <dbReference type="EMBL" id="MDD7914747.1"/>
    </source>
</evidence>
<comment type="caution">
    <text evidence="2">The sequence shown here is derived from an EMBL/GenBank/DDBJ whole genome shotgun (WGS) entry which is preliminary data.</text>
</comment>
<dbReference type="Proteomes" id="UP001151478">
    <property type="component" value="Unassembled WGS sequence"/>
</dbReference>